<evidence type="ECO:0000313" key="2">
    <source>
        <dbReference type="EMBL" id="KAJ5218739.1"/>
    </source>
</evidence>
<dbReference type="PANTHER" id="PTHR15002:SF0">
    <property type="entry name" value="RIBOSOMAL BIOGENESIS PROTEIN LAS1L"/>
    <property type="match status" value="1"/>
</dbReference>
<dbReference type="GeneID" id="83175201"/>
<comment type="caution">
    <text evidence="2">The sequence shown here is derived from an EMBL/GenBank/DDBJ whole genome shotgun (WGS) entry which is preliminary data.</text>
</comment>
<protein>
    <submittedName>
        <fullName evidence="2">Uncharacterized protein</fullName>
    </submittedName>
</protein>
<name>A0A9W9NHE3_9EURO</name>
<feature type="compositionally biased region" description="Basic and acidic residues" evidence="1">
    <location>
        <begin position="371"/>
        <end position="380"/>
    </location>
</feature>
<dbReference type="Proteomes" id="UP001150904">
    <property type="component" value="Unassembled WGS sequence"/>
</dbReference>
<sequence>MSKLIFTPWKSKSQLLDVRSEFYPLPSYDGPDMRSHACATVEAWKLRGNLPHHVEATALLTNAILHDDAQRNSIFSIRATYSAAFCRFVTGLVDSKIHGQRKTMFQRAVDLGLPASFVELRHEATHREPPSLVVLRKASQRSLEWLWDNYWVGVDDLGDVPAIEHDDSESVKKAFRDVLQQFSTGYGSVPPSKKRKRDHEVSVAAQLISLCDASSQGVRSLPAVLLEGSALIDPARKLGESLDETFDTWDVVLQKVAESHLSVVVYLAEELVHNLVFNVASDFPESAQAEALFLWLLHLLTSPEWEMLRPFCPRNYILTACSENPNHWAKMLGARLREEEPSKNTPPRAQPVAQKRSKKGTSQNGTANLSDADRKLRERGWGPVETWDSRPLGIASI</sequence>
<dbReference type="RefSeq" id="XP_058313312.1">
    <property type="nucleotide sequence ID" value="XM_058447901.1"/>
</dbReference>
<dbReference type="GO" id="GO:0030687">
    <property type="term" value="C:preribosome, large subunit precursor"/>
    <property type="evidence" value="ECO:0007669"/>
    <property type="project" value="TreeGrafter"/>
</dbReference>
<keyword evidence="3" id="KW-1185">Reference proteome</keyword>
<dbReference type="GO" id="GO:0090730">
    <property type="term" value="C:Las1 complex"/>
    <property type="evidence" value="ECO:0007669"/>
    <property type="project" value="InterPro"/>
</dbReference>
<evidence type="ECO:0000256" key="1">
    <source>
        <dbReference type="SAM" id="MobiDB-lite"/>
    </source>
</evidence>
<proteinExistence type="predicted"/>
<dbReference type="GO" id="GO:0000470">
    <property type="term" value="P:maturation of LSU-rRNA"/>
    <property type="evidence" value="ECO:0007669"/>
    <property type="project" value="TreeGrafter"/>
</dbReference>
<dbReference type="GO" id="GO:0000460">
    <property type="term" value="P:maturation of 5.8S rRNA"/>
    <property type="evidence" value="ECO:0007669"/>
    <property type="project" value="TreeGrafter"/>
</dbReference>
<dbReference type="Pfam" id="PF04031">
    <property type="entry name" value="Las1"/>
    <property type="match status" value="1"/>
</dbReference>
<gene>
    <name evidence="2" type="ORF">N7498_000838</name>
</gene>
<dbReference type="InterPro" id="IPR007174">
    <property type="entry name" value="Las1"/>
</dbReference>
<organism evidence="2 3">
    <name type="scientific">Penicillium cinerascens</name>
    <dbReference type="NCBI Taxonomy" id="70096"/>
    <lineage>
        <taxon>Eukaryota</taxon>
        <taxon>Fungi</taxon>
        <taxon>Dikarya</taxon>
        <taxon>Ascomycota</taxon>
        <taxon>Pezizomycotina</taxon>
        <taxon>Eurotiomycetes</taxon>
        <taxon>Eurotiomycetidae</taxon>
        <taxon>Eurotiales</taxon>
        <taxon>Aspergillaceae</taxon>
        <taxon>Penicillium</taxon>
    </lineage>
</organism>
<dbReference type="EMBL" id="JAPQKR010000004">
    <property type="protein sequence ID" value="KAJ5218739.1"/>
    <property type="molecule type" value="Genomic_DNA"/>
</dbReference>
<accession>A0A9W9NHE3</accession>
<dbReference type="PANTHER" id="PTHR15002">
    <property type="entry name" value="RIBOSOMAL BIOGENESIS PROTEIN LAS1L"/>
    <property type="match status" value="1"/>
</dbReference>
<dbReference type="GO" id="GO:0004519">
    <property type="term" value="F:endonuclease activity"/>
    <property type="evidence" value="ECO:0007669"/>
    <property type="project" value="InterPro"/>
</dbReference>
<dbReference type="OrthoDB" id="515692at2759"/>
<reference evidence="2" key="1">
    <citation type="submission" date="2022-12" db="EMBL/GenBank/DDBJ databases">
        <authorList>
            <person name="Petersen C."/>
        </authorList>
    </citation>
    <scope>NUCLEOTIDE SEQUENCE</scope>
    <source>
        <strain evidence="2">IBT 15544</strain>
    </source>
</reference>
<dbReference type="AlphaFoldDB" id="A0A9W9NHE3"/>
<feature type="compositionally biased region" description="Polar residues" evidence="1">
    <location>
        <begin position="360"/>
        <end position="369"/>
    </location>
</feature>
<feature type="region of interest" description="Disordered" evidence="1">
    <location>
        <begin position="338"/>
        <end position="397"/>
    </location>
</feature>
<evidence type="ECO:0000313" key="3">
    <source>
        <dbReference type="Proteomes" id="UP001150904"/>
    </source>
</evidence>
<reference evidence="2" key="2">
    <citation type="journal article" date="2023" name="IMA Fungus">
        <title>Comparative genomic study of the Penicillium genus elucidates a diverse pangenome and 15 lateral gene transfer events.</title>
        <authorList>
            <person name="Petersen C."/>
            <person name="Sorensen T."/>
            <person name="Nielsen M.R."/>
            <person name="Sondergaard T.E."/>
            <person name="Sorensen J.L."/>
            <person name="Fitzpatrick D.A."/>
            <person name="Frisvad J.C."/>
            <person name="Nielsen K.L."/>
        </authorList>
    </citation>
    <scope>NUCLEOTIDE SEQUENCE</scope>
    <source>
        <strain evidence="2">IBT 15544</strain>
    </source>
</reference>